<evidence type="ECO:0000256" key="3">
    <source>
        <dbReference type="ARBA" id="ARBA00022723"/>
    </source>
</evidence>
<dbReference type="GO" id="GO:0046872">
    <property type="term" value="F:metal ion binding"/>
    <property type="evidence" value="ECO:0007669"/>
    <property type="project" value="UniProtKB-KW"/>
</dbReference>
<feature type="domain" description="HMA" evidence="8">
    <location>
        <begin position="174"/>
        <end position="241"/>
    </location>
</feature>
<dbReference type="InterPro" id="IPR023214">
    <property type="entry name" value="HAD_sf"/>
</dbReference>
<proteinExistence type="inferred from homology"/>
<dbReference type="PANTHER" id="PTHR46594:SF4">
    <property type="entry name" value="P-TYPE CATION-TRANSPORTING ATPASE"/>
    <property type="match status" value="1"/>
</dbReference>
<sequence>MDSNELDEKTTCHTGCDHTHREAPSHCEEIRTSEHVHGGEAHEHAHGEDGTHLDEPCHFHLKAAMEKYATYLESAQCICRSILSSARRIETCRPYTAAGDASAVTATRSHHLNVREHWSALSRRQFKRMPDDIVRTGAEAKCCGSPESIDHVDCEHGIVPKQALEDVEKAAGLSHILLSVTGMDCSGCANNLTRALRAAGGTRDVKVTFISGTAEFCLDAEVNTLDNVIRSAQRATGYKLARFSSDTQIIDVVMSATSASIFCNNLPPGVERCDRLSKTTYEISYDPCIIGARALLAGADGQLGPPRSNSYLDEGKRRLIRITALTTTAFILTTPVVVLEWGRPSGVSEHTTLIVAVILATMVQAIAISEFYIPAMSALIYNKVVEMDMLVVISITAAYGYSIIAAGFFFAGIDLETKPFFETSTLLVTLILLGRLLAAWARKRAVQAVSLRSLQTSTALLIDPITEHALEIDARLLQYGDRISILPHSRIVTDADVLGGASEVDESMLTGESMPVSKTIGDYVVSGTINGGGRLTARVSRLPGRNTITDIANLVEQAQSFKPRVQDLADKVAGYFVPVVCTVALVVLIVWILVGLRIHQRSAGGAIGTAIGYAIAVLAISCPCALGLAVPMVLVVAGGVAARGGVIIKTADVIQRGFRVTDVIFDKTGTLTEPRLQVVKELTCPTEKLDRDTLLPVIMKMVRSNKHPVSEAVAQTLDARGVGYTELDGVMSIPGCGLQAQWQGLTVRAGNTKWLEIGETPEVAEVTAEGLTVFGVTVDGQLAAVFGLKSQVREGAVGTIQELYQRQITVHIVSGDGRRVVEGVAADLSIPLDNIAAEQTPAQKQEYVRRLMDAGKITLFCGDGTNDAVAVAQANVGVQIESSSDVTRATADVILLRNLDGVVNLLDVSKAAFRRIVFNFVWSAAYNMLAILLAAGAFVKVRIPPAYAGLGEIVSVLPVIVVALTQPKAAGSTANITVRFEKLAEGASNKVFLAVVGEQRFIVKIPDPVVSPRLVTASEVATLTFLRSELEVPVPKVFSWSDDCDNPVGCEYIIMEEAQGRALNTVWPRLEIPEKLAVVDEVLSIQKRLATTKHMFTGYGSLYFLDDAVKLGFSQHFPVTSTSTPTYCIGPLAHQHFIGSALIASGVNCGPWRTPQDYLVSVAHSSLVQIEMNQSKDMTAERAFSFPINTASNTSATALSDMLRTLCMVIPHILPHSTAQHLPLVWHKDLHFGNLFVSPEGKITCIVDWQGTDVLPLFLAVRIPQIIDVERDAILLELPDNFSEMAEGKRLEVWERYRQSMLQQYYLADLRETVSDLAALLEDEQLTPIRKQVELFARIPFRQDVEALFLRETLLRVQRNWSGFLRDGDDAVECPINIEGDELTSHQKDGRRYNEFQDLLKARNIPVAEEGWVPLDEFTTRKDDLKTVIKETIESLECEQERLEFSDRLRHWNLTDWKTIYNSHLITCTGDLQISPLD</sequence>
<evidence type="ECO:0000313" key="10">
    <source>
        <dbReference type="Proteomes" id="UP000077002"/>
    </source>
</evidence>
<dbReference type="PANTHER" id="PTHR46594">
    <property type="entry name" value="P-TYPE CATION-TRANSPORTING ATPASE"/>
    <property type="match status" value="1"/>
</dbReference>
<dbReference type="Pfam" id="PF00702">
    <property type="entry name" value="Hydrolase"/>
    <property type="match status" value="1"/>
</dbReference>
<dbReference type="GO" id="GO:0016020">
    <property type="term" value="C:membrane"/>
    <property type="evidence" value="ECO:0007669"/>
    <property type="project" value="UniProtKB-SubCell"/>
</dbReference>
<dbReference type="Gene3D" id="3.40.1110.10">
    <property type="entry name" value="Calcium-transporting ATPase, cytoplasmic domain N"/>
    <property type="match status" value="1"/>
</dbReference>
<dbReference type="InterPro" id="IPR027256">
    <property type="entry name" value="P-typ_ATPase_IB"/>
</dbReference>
<keyword evidence="6 7" id="KW-0472">Membrane</keyword>
<keyword evidence="7" id="KW-0547">Nucleotide-binding</keyword>
<evidence type="ECO:0000256" key="6">
    <source>
        <dbReference type="ARBA" id="ARBA00023136"/>
    </source>
</evidence>
<comment type="similarity">
    <text evidence="7">Belongs to the cation transport ATPase (P-type) (TC 3.A.3) family. Type IB subfamily.</text>
</comment>
<dbReference type="SUPFAM" id="SSF56112">
    <property type="entry name" value="Protein kinase-like (PK-like)"/>
    <property type="match status" value="1"/>
</dbReference>
<evidence type="ECO:0000259" key="8">
    <source>
        <dbReference type="PROSITE" id="PS50846"/>
    </source>
</evidence>
<feature type="transmembrane region" description="Helical" evidence="7">
    <location>
        <begin position="610"/>
        <end position="640"/>
    </location>
</feature>
<dbReference type="CDD" id="cd00371">
    <property type="entry name" value="HMA"/>
    <property type="match status" value="1"/>
</dbReference>
<dbReference type="NCBIfam" id="TIGR01525">
    <property type="entry name" value="ATPase-IB_hvy"/>
    <property type="match status" value="1"/>
</dbReference>
<protein>
    <recommendedName>
        <fullName evidence="8">HMA domain-containing protein</fullName>
    </recommendedName>
</protein>
<dbReference type="InterPro" id="IPR006121">
    <property type="entry name" value="HMA_dom"/>
</dbReference>
<dbReference type="Pfam" id="PF01636">
    <property type="entry name" value="APH"/>
    <property type="match status" value="1"/>
</dbReference>
<dbReference type="RefSeq" id="XP_022517223.1">
    <property type="nucleotide sequence ID" value="XM_022650609.1"/>
</dbReference>
<dbReference type="InterPro" id="IPR023299">
    <property type="entry name" value="ATPase_P-typ_cyto_dom_N"/>
</dbReference>
<comment type="subcellular location">
    <subcellularLocation>
        <location evidence="1 7">Membrane</location>
    </subcellularLocation>
</comment>
<dbReference type="GeneID" id="34595801"/>
<keyword evidence="2 7" id="KW-0812">Transmembrane</keyword>
<feature type="transmembrane region" description="Helical" evidence="7">
    <location>
        <begin position="419"/>
        <end position="438"/>
    </location>
</feature>
<reference evidence="9 10" key="1">
    <citation type="submission" date="2016-03" db="EMBL/GenBank/DDBJ databases">
        <title>Draft genome sequence of the Fonsecaea monophora CBS 269.37.</title>
        <authorList>
            <person name="Bombassaro A."/>
            <person name="Vinicius W.A."/>
            <person name="De Hoog S."/>
            <person name="Sun J."/>
            <person name="Souza E.M."/>
            <person name="Raittz R.T."/>
            <person name="Costa F."/>
            <person name="Leao A.C."/>
            <person name="Tadra-Sfeir M.Z."/>
            <person name="Baura V."/>
            <person name="Balsanelli E."/>
            <person name="Pedrosa F.O."/>
            <person name="Moreno L.F."/>
            <person name="Steffens M.B."/>
            <person name="Xi L."/>
            <person name="Bocca A.L."/>
            <person name="Felipe M.S."/>
            <person name="Teixeira M."/>
            <person name="Telles Filho F.Q."/>
            <person name="Azevedo C.M."/>
            <person name="Gomes R."/>
            <person name="Vicente V.A."/>
        </authorList>
    </citation>
    <scope>NUCLEOTIDE SEQUENCE [LARGE SCALE GENOMIC DNA]</scope>
    <source>
        <strain evidence="9 10">CBS 269.37</strain>
    </source>
</reference>
<dbReference type="InterPro" id="IPR056236">
    <property type="entry name" value="HMA_PCA1"/>
</dbReference>
<dbReference type="InterPro" id="IPR059000">
    <property type="entry name" value="ATPase_P-type_domA"/>
</dbReference>
<dbReference type="Pfam" id="PF24534">
    <property type="entry name" value="HMA_PCA1"/>
    <property type="match status" value="1"/>
</dbReference>
<dbReference type="SUPFAM" id="SSF81653">
    <property type="entry name" value="Calcium ATPase, transduction domain A"/>
    <property type="match status" value="1"/>
</dbReference>
<dbReference type="SFLD" id="SFLDS00003">
    <property type="entry name" value="Haloacid_Dehalogenase"/>
    <property type="match status" value="1"/>
</dbReference>
<keyword evidence="7" id="KW-0067">ATP-binding</keyword>
<dbReference type="InterPro" id="IPR002575">
    <property type="entry name" value="Aminoglycoside_PTrfase"/>
</dbReference>
<keyword evidence="10" id="KW-1185">Reference proteome</keyword>
<dbReference type="GO" id="GO:0019829">
    <property type="term" value="F:ATPase-coupled monoatomic cation transmembrane transporter activity"/>
    <property type="evidence" value="ECO:0007669"/>
    <property type="project" value="InterPro"/>
</dbReference>
<dbReference type="Proteomes" id="UP000077002">
    <property type="component" value="Unassembled WGS sequence"/>
</dbReference>
<accession>A0A177FN95</accession>
<organism evidence="9 10">
    <name type="scientific">Fonsecaea monophora</name>
    <dbReference type="NCBI Taxonomy" id="254056"/>
    <lineage>
        <taxon>Eukaryota</taxon>
        <taxon>Fungi</taxon>
        <taxon>Dikarya</taxon>
        <taxon>Ascomycota</taxon>
        <taxon>Pezizomycotina</taxon>
        <taxon>Eurotiomycetes</taxon>
        <taxon>Chaetothyriomycetidae</taxon>
        <taxon>Chaetothyriales</taxon>
        <taxon>Herpotrichiellaceae</taxon>
        <taxon>Fonsecaea</taxon>
    </lineage>
</organism>
<evidence type="ECO:0000256" key="2">
    <source>
        <dbReference type="ARBA" id="ARBA00022692"/>
    </source>
</evidence>
<dbReference type="InterPro" id="IPR036163">
    <property type="entry name" value="HMA_dom_sf"/>
</dbReference>
<evidence type="ECO:0000256" key="4">
    <source>
        <dbReference type="ARBA" id="ARBA00022967"/>
    </source>
</evidence>
<dbReference type="Pfam" id="PF00122">
    <property type="entry name" value="E1-E2_ATPase"/>
    <property type="match status" value="1"/>
</dbReference>
<dbReference type="PROSITE" id="PS50846">
    <property type="entry name" value="HMA_2"/>
    <property type="match status" value="1"/>
</dbReference>
<dbReference type="InterPro" id="IPR001757">
    <property type="entry name" value="P_typ_ATPase"/>
</dbReference>
<gene>
    <name evidence="9" type="ORF">AYO21_00619</name>
</gene>
<dbReference type="SUPFAM" id="SSF81665">
    <property type="entry name" value="Calcium ATPase, transmembrane domain M"/>
    <property type="match status" value="1"/>
</dbReference>
<dbReference type="NCBIfam" id="TIGR01494">
    <property type="entry name" value="ATPase_P-type"/>
    <property type="match status" value="2"/>
</dbReference>
<keyword evidence="4" id="KW-1278">Translocase</keyword>
<dbReference type="SFLD" id="SFLDF00027">
    <property type="entry name" value="p-type_atpase"/>
    <property type="match status" value="1"/>
</dbReference>
<dbReference type="InterPro" id="IPR011009">
    <property type="entry name" value="Kinase-like_dom_sf"/>
</dbReference>
<evidence type="ECO:0000256" key="1">
    <source>
        <dbReference type="ARBA" id="ARBA00004370"/>
    </source>
</evidence>
<feature type="transmembrane region" description="Helical" evidence="7">
    <location>
        <begin position="350"/>
        <end position="368"/>
    </location>
</feature>
<dbReference type="SFLD" id="SFLDG00002">
    <property type="entry name" value="C1.7:_P-type_atpase_like"/>
    <property type="match status" value="1"/>
</dbReference>
<dbReference type="Gene3D" id="2.70.150.10">
    <property type="entry name" value="Calcium-transporting ATPase, cytoplasmic transduction domain A"/>
    <property type="match status" value="1"/>
</dbReference>
<name>A0A177FN95_9EURO</name>
<feature type="transmembrane region" description="Helical" evidence="7">
    <location>
        <begin position="572"/>
        <end position="598"/>
    </location>
</feature>
<dbReference type="EMBL" id="LVKK01000002">
    <property type="protein sequence ID" value="OAG45271.1"/>
    <property type="molecule type" value="Genomic_DNA"/>
</dbReference>
<keyword evidence="3 7" id="KW-0479">Metal-binding</keyword>
<dbReference type="GO" id="GO:0016887">
    <property type="term" value="F:ATP hydrolysis activity"/>
    <property type="evidence" value="ECO:0007669"/>
    <property type="project" value="InterPro"/>
</dbReference>
<keyword evidence="5 7" id="KW-1133">Transmembrane helix</keyword>
<dbReference type="GO" id="GO:0005524">
    <property type="term" value="F:ATP binding"/>
    <property type="evidence" value="ECO:0007669"/>
    <property type="project" value="UniProtKB-UniRule"/>
</dbReference>
<dbReference type="InterPro" id="IPR018303">
    <property type="entry name" value="ATPase_P-typ_P_site"/>
</dbReference>
<dbReference type="PRINTS" id="PR00119">
    <property type="entry name" value="CATATPASE"/>
</dbReference>
<dbReference type="PROSITE" id="PS00154">
    <property type="entry name" value="ATPASE_E1_E2"/>
    <property type="match status" value="1"/>
</dbReference>
<evidence type="ECO:0000256" key="7">
    <source>
        <dbReference type="RuleBase" id="RU362081"/>
    </source>
</evidence>
<dbReference type="OrthoDB" id="432719at2759"/>
<dbReference type="InterPro" id="IPR036412">
    <property type="entry name" value="HAD-like_sf"/>
</dbReference>
<dbReference type="Gene3D" id="3.40.50.1000">
    <property type="entry name" value="HAD superfamily/HAD-like"/>
    <property type="match status" value="1"/>
</dbReference>
<dbReference type="NCBIfam" id="TIGR01511">
    <property type="entry name" value="ATPase-IB1_Cu"/>
    <property type="match status" value="1"/>
</dbReference>
<dbReference type="InterPro" id="IPR023298">
    <property type="entry name" value="ATPase_P-typ_TM_dom_sf"/>
</dbReference>
<dbReference type="SUPFAM" id="SSF56784">
    <property type="entry name" value="HAD-like"/>
    <property type="match status" value="1"/>
</dbReference>
<dbReference type="InterPro" id="IPR017969">
    <property type="entry name" value="Heavy-metal-associated_CS"/>
</dbReference>
<dbReference type="SUPFAM" id="SSF55008">
    <property type="entry name" value="HMA, heavy metal-associated domain"/>
    <property type="match status" value="1"/>
</dbReference>
<dbReference type="InterPro" id="IPR008250">
    <property type="entry name" value="ATPase_P-typ_transduc_dom_A_sf"/>
</dbReference>
<dbReference type="SUPFAM" id="SSF81660">
    <property type="entry name" value="Metal cation-transporting ATPase, ATP-binding domain N"/>
    <property type="match status" value="1"/>
</dbReference>
<dbReference type="Gene3D" id="3.30.70.100">
    <property type="match status" value="1"/>
</dbReference>
<evidence type="ECO:0000256" key="5">
    <source>
        <dbReference type="ARBA" id="ARBA00022989"/>
    </source>
</evidence>
<feature type="transmembrane region" description="Helical" evidence="7">
    <location>
        <begin position="319"/>
        <end position="338"/>
    </location>
</feature>
<feature type="transmembrane region" description="Helical" evidence="7">
    <location>
        <begin position="916"/>
        <end position="939"/>
    </location>
</feature>
<comment type="caution">
    <text evidence="9">The sequence shown here is derived from an EMBL/GenBank/DDBJ whole genome shotgun (WGS) entry which is preliminary data.</text>
</comment>
<evidence type="ECO:0000313" key="9">
    <source>
        <dbReference type="EMBL" id="OAG45271.1"/>
    </source>
</evidence>
<feature type="transmembrane region" description="Helical" evidence="7">
    <location>
        <begin position="389"/>
        <end position="413"/>
    </location>
</feature>
<dbReference type="InterPro" id="IPR044492">
    <property type="entry name" value="P_typ_ATPase_HD_dom"/>
</dbReference>
<dbReference type="PROSITE" id="PS01047">
    <property type="entry name" value="HMA_1"/>
    <property type="match status" value="1"/>
</dbReference>